<dbReference type="SUPFAM" id="SSF49562">
    <property type="entry name" value="C2 domain (Calcium/lipid-binding domain, CaLB)"/>
    <property type="match status" value="1"/>
</dbReference>
<dbReference type="Pfam" id="PF00168">
    <property type="entry name" value="C2"/>
    <property type="match status" value="1"/>
</dbReference>
<evidence type="ECO:0000256" key="1">
    <source>
        <dbReference type="SAM" id="MobiDB-lite"/>
    </source>
</evidence>
<dbReference type="PANTHER" id="PTHR47800">
    <property type="entry name" value="C2 DOMAIN-CONTAINING PROTEIN"/>
    <property type="match status" value="1"/>
</dbReference>
<feature type="compositionally biased region" description="Basic and acidic residues" evidence="1">
    <location>
        <begin position="555"/>
        <end position="567"/>
    </location>
</feature>
<feature type="compositionally biased region" description="Low complexity" evidence="1">
    <location>
        <begin position="22"/>
        <end position="37"/>
    </location>
</feature>
<accession>A0AAD9SNA3</accession>
<gene>
    <name evidence="3" type="ORF">N8I77_005019</name>
</gene>
<feature type="region of interest" description="Disordered" evidence="1">
    <location>
        <begin position="589"/>
        <end position="608"/>
    </location>
</feature>
<dbReference type="SMART" id="SM00239">
    <property type="entry name" value="C2"/>
    <property type="match status" value="1"/>
</dbReference>
<organism evidence="3 4">
    <name type="scientific">Phomopsis amygdali</name>
    <name type="common">Fusicoccum amygdali</name>
    <dbReference type="NCBI Taxonomy" id="1214568"/>
    <lineage>
        <taxon>Eukaryota</taxon>
        <taxon>Fungi</taxon>
        <taxon>Dikarya</taxon>
        <taxon>Ascomycota</taxon>
        <taxon>Pezizomycotina</taxon>
        <taxon>Sordariomycetes</taxon>
        <taxon>Sordariomycetidae</taxon>
        <taxon>Diaporthales</taxon>
        <taxon>Diaporthaceae</taxon>
        <taxon>Diaporthe</taxon>
    </lineage>
</organism>
<dbReference type="Gene3D" id="2.60.40.150">
    <property type="entry name" value="C2 domain"/>
    <property type="match status" value="1"/>
</dbReference>
<feature type="region of interest" description="Disordered" evidence="1">
    <location>
        <begin position="1"/>
        <end position="84"/>
    </location>
</feature>
<dbReference type="PANTHER" id="PTHR47800:SF5">
    <property type="entry name" value="FER-1-LIKE PROTEIN 6"/>
    <property type="match status" value="1"/>
</dbReference>
<protein>
    <recommendedName>
        <fullName evidence="2">C2 domain-containing protein</fullName>
    </recommendedName>
</protein>
<feature type="compositionally biased region" description="Basic and acidic residues" evidence="1">
    <location>
        <begin position="63"/>
        <end position="73"/>
    </location>
</feature>
<feature type="region of interest" description="Disordered" evidence="1">
    <location>
        <begin position="524"/>
        <end position="578"/>
    </location>
</feature>
<proteinExistence type="predicted"/>
<feature type="domain" description="C2" evidence="2">
    <location>
        <begin position="74"/>
        <end position="204"/>
    </location>
</feature>
<reference evidence="3" key="1">
    <citation type="submission" date="2023-06" db="EMBL/GenBank/DDBJ databases">
        <authorList>
            <person name="Noh H."/>
        </authorList>
    </citation>
    <scope>NUCLEOTIDE SEQUENCE</scope>
    <source>
        <strain evidence="3">DUCC20226</strain>
    </source>
</reference>
<dbReference type="GO" id="GO:0010628">
    <property type="term" value="P:positive regulation of gene expression"/>
    <property type="evidence" value="ECO:0007669"/>
    <property type="project" value="TreeGrafter"/>
</dbReference>
<feature type="compositionally biased region" description="Low complexity" evidence="1">
    <location>
        <begin position="545"/>
        <end position="554"/>
    </location>
</feature>
<dbReference type="EMBL" id="JAUJFL010000002">
    <property type="protein sequence ID" value="KAK2611691.1"/>
    <property type="molecule type" value="Genomic_DNA"/>
</dbReference>
<evidence type="ECO:0000259" key="2">
    <source>
        <dbReference type="PROSITE" id="PS50004"/>
    </source>
</evidence>
<feature type="region of interest" description="Disordered" evidence="1">
    <location>
        <begin position="441"/>
        <end position="477"/>
    </location>
</feature>
<feature type="compositionally biased region" description="Basic and acidic residues" evidence="1">
    <location>
        <begin position="524"/>
        <end position="535"/>
    </location>
</feature>
<keyword evidence="4" id="KW-1185">Reference proteome</keyword>
<dbReference type="AlphaFoldDB" id="A0AAD9SNA3"/>
<feature type="compositionally biased region" description="Basic residues" evidence="1">
    <location>
        <begin position="53"/>
        <end position="62"/>
    </location>
</feature>
<evidence type="ECO:0000313" key="4">
    <source>
        <dbReference type="Proteomes" id="UP001265746"/>
    </source>
</evidence>
<dbReference type="InterPro" id="IPR035892">
    <property type="entry name" value="C2_domain_sf"/>
</dbReference>
<comment type="caution">
    <text evidence="3">The sequence shown here is derived from an EMBL/GenBank/DDBJ whole genome shotgun (WGS) entry which is preliminary data.</text>
</comment>
<dbReference type="Proteomes" id="UP001265746">
    <property type="component" value="Unassembled WGS sequence"/>
</dbReference>
<sequence length="608" mass="67309">MSGPAPADGTVPLDISTGQQIADAQAASQAPDTAAAPASPPPADGGDDEHAKGIHGLKKKVTGKKDELKDKAHPPGGYDPTPLPDFPSGWTVKFVFSRAENLPAADLSTQACDPYIHATLTAPIPKRHKEDPALTWRTRTIRTTCEPVWDEEWIVANVPSSGFKLKCRLFDEDYPDHDDRLGNVTFETSHIGEGWGLGPDGQWFDVKKRMGSKRAYFFKAITSTVEKGVSMTGRLNLKIEVLGPSQGKGSQMYTVGPSIYFKHYSPLLGRLTGIKVNKDEAQDEVEYDPQSGEKRIQKYDFQSNELQLSGPVPEHLYHRYVEFSSWVGSMFTSTGLRGKVLHKALHKQHNRIYSFSQSTQWGSFQPCTEEASLAFLRMAHFDEGGRVFTYVLTLDGLLRFTETGKEFGIDFLSKHTMHSDVATYIACSGEFFVRRLARADAPEHQGEADPGEPTHPSEDLAGGPPNDPPPADPKHYQLVIDNDSGTYRPDKSVLPLLREFLQRNFPGLSVVVLHWEDDEDQKLKEKQRQIKKKEGGTVQLVQNRSPDSSSISSSDESRLDSDGEYGGHKHWKSKKEAAWDIVEDPHKLKELSLGGKSGENAAGHHAEA</sequence>
<evidence type="ECO:0000313" key="3">
    <source>
        <dbReference type="EMBL" id="KAK2611691.1"/>
    </source>
</evidence>
<dbReference type="InterPro" id="IPR000008">
    <property type="entry name" value="C2_dom"/>
</dbReference>
<name>A0AAD9SNA3_PHOAM</name>
<dbReference type="PROSITE" id="PS50004">
    <property type="entry name" value="C2"/>
    <property type="match status" value="1"/>
</dbReference>